<feature type="transmembrane region" description="Helical" evidence="1">
    <location>
        <begin position="116"/>
        <end position="135"/>
    </location>
</feature>
<evidence type="ECO:0000313" key="4">
    <source>
        <dbReference type="Proteomes" id="UP001633002"/>
    </source>
</evidence>
<organism evidence="3 4">
    <name type="scientific">Riccia sorocarpa</name>
    <dbReference type="NCBI Taxonomy" id="122646"/>
    <lineage>
        <taxon>Eukaryota</taxon>
        <taxon>Viridiplantae</taxon>
        <taxon>Streptophyta</taxon>
        <taxon>Embryophyta</taxon>
        <taxon>Marchantiophyta</taxon>
        <taxon>Marchantiopsida</taxon>
        <taxon>Marchantiidae</taxon>
        <taxon>Marchantiales</taxon>
        <taxon>Ricciaceae</taxon>
        <taxon>Riccia</taxon>
    </lineage>
</organism>
<evidence type="ECO:0000256" key="1">
    <source>
        <dbReference type="SAM" id="Phobius"/>
    </source>
</evidence>
<accession>A0ABD3GHB7</accession>
<sequence>MAAHPVAFAFVLAVISGFHGFFKWSDAPNPVPVWWNIDAQPVYYLSRWFGFTFLPVLMVLIPYIFHVFACYDNKIKIQSGEPKHAVAHLISLPALFLFIVHNFIILDAFDSRNGEINPRFVSATVALFLMIWAGYNFQYVTPNHTVGLLTPWTLRSDSSWTKTHTHSAWILEIFGLVLLISAFYVPTGVPLLVVTLVLWLGSYLYLIIYSVIVFGSGELETGNFKEITEPLVATEA</sequence>
<dbReference type="AlphaFoldDB" id="A0ABD3GHB7"/>
<gene>
    <name evidence="3" type="ORF">R1sor_027239</name>
</gene>
<keyword evidence="1" id="KW-0812">Transmembrane</keyword>
<protein>
    <recommendedName>
        <fullName evidence="2">DUF1648 domain-containing protein</fullName>
    </recommendedName>
</protein>
<dbReference type="InterPro" id="IPR025962">
    <property type="entry name" value="SdpI/YhfL"/>
</dbReference>
<dbReference type="InterPro" id="IPR026272">
    <property type="entry name" value="SdpI"/>
</dbReference>
<feature type="transmembrane region" description="Helical" evidence="1">
    <location>
        <begin position="191"/>
        <end position="215"/>
    </location>
</feature>
<reference evidence="3 4" key="1">
    <citation type="submission" date="2024-09" db="EMBL/GenBank/DDBJ databases">
        <title>Chromosome-scale assembly of Riccia sorocarpa.</title>
        <authorList>
            <person name="Paukszto L."/>
        </authorList>
    </citation>
    <scope>NUCLEOTIDE SEQUENCE [LARGE SCALE GENOMIC DNA]</scope>
    <source>
        <strain evidence="3">LP-2024</strain>
        <tissue evidence="3">Aerial parts of the thallus</tissue>
    </source>
</reference>
<proteinExistence type="predicted"/>
<keyword evidence="1" id="KW-1133">Transmembrane helix</keyword>
<dbReference type="PANTHER" id="PTHR37810">
    <property type="entry name" value="IMMUNITY PROTEIN SDPI"/>
    <property type="match status" value="1"/>
</dbReference>
<feature type="domain" description="DUF1648" evidence="2">
    <location>
        <begin position="12"/>
        <end position="59"/>
    </location>
</feature>
<keyword evidence="1" id="KW-0472">Membrane</keyword>
<keyword evidence="4" id="KW-1185">Reference proteome</keyword>
<dbReference type="Pfam" id="PF13630">
    <property type="entry name" value="SdpI"/>
    <property type="match status" value="1"/>
</dbReference>
<dbReference type="Pfam" id="PF07853">
    <property type="entry name" value="DUF1648"/>
    <property type="match status" value="1"/>
</dbReference>
<feature type="transmembrane region" description="Helical" evidence="1">
    <location>
        <begin position="168"/>
        <end position="185"/>
    </location>
</feature>
<evidence type="ECO:0000259" key="2">
    <source>
        <dbReference type="Pfam" id="PF07853"/>
    </source>
</evidence>
<dbReference type="Proteomes" id="UP001633002">
    <property type="component" value="Unassembled WGS sequence"/>
</dbReference>
<comment type="caution">
    <text evidence="3">The sequence shown here is derived from an EMBL/GenBank/DDBJ whole genome shotgun (WGS) entry which is preliminary data.</text>
</comment>
<feature type="transmembrane region" description="Helical" evidence="1">
    <location>
        <begin position="85"/>
        <end position="104"/>
    </location>
</feature>
<dbReference type="PANTHER" id="PTHR37810:SF5">
    <property type="entry name" value="IMMUNITY PROTEIN SDPI"/>
    <property type="match status" value="1"/>
</dbReference>
<dbReference type="EMBL" id="JBJQOH010000008">
    <property type="protein sequence ID" value="KAL3677291.1"/>
    <property type="molecule type" value="Genomic_DNA"/>
</dbReference>
<feature type="transmembrane region" description="Helical" evidence="1">
    <location>
        <begin position="44"/>
        <end position="65"/>
    </location>
</feature>
<dbReference type="InterPro" id="IPR012867">
    <property type="entry name" value="DUF1648"/>
</dbReference>
<evidence type="ECO:0000313" key="3">
    <source>
        <dbReference type="EMBL" id="KAL3677291.1"/>
    </source>
</evidence>
<dbReference type="PIRSF" id="PIRSF038959">
    <property type="entry name" value="SdpI"/>
    <property type="match status" value="1"/>
</dbReference>
<name>A0ABD3GHB7_9MARC</name>